<organism evidence="4">
    <name type="scientific">marine sediment metagenome</name>
    <dbReference type="NCBI Taxonomy" id="412755"/>
    <lineage>
        <taxon>unclassified sequences</taxon>
        <taxon>metagenomes</taxon>
        <taxon>ecological metagenomes</taxon>
    </lineage>
</organism>
<evidence type="ECO:0000256" key="1">
    <source>
        <dbReference type="ARBA" id="ARBA00022679"/>
    </source>
</evidence>
<evidence type="ECO:0000313" key="4">
    <source>
        <dbReference type="EMBL" id="GAG30484.1"/>
    </source>
</evidence>
<dbReference type="AlphaFoldDB" id="X0WHS3"/>
<dbReference type="GO" id="GO:0003841">
    <property type="term" value="F:1-acylglycerol-3-phosphate O-acyltransferase activity"/>
    <property type="evidence" value="ECO:0007669"/>
    <property type="project" value="TreeGrafter"/>
</dbReference>
<proteinExistence type="predicted"/>
<gene>
    <name evidence="4" type="ORF">S01H1_73632</name>
</gene>
<evidence type="ECO:0000259" key="3">
    <source>
        <dbReference type="Pfam" id="PF01553"/>
    </source>
</evidence>
<keyword evidence="2" id="KW-0012">Acyltransferase</keyword>
<protein>
    <recommendedName>
        <fullName evidence="3">Phospholipid/glycerol acyltransferase domain-containing protein</fullName>
    </recommendedName>
</protein>
<dbReference type="PANTHER" id="PTHR10434:SF11">
    <property type="entry name" value="1-ACYL-SN-GLYCEROL-3-PHOSPHATE ACYLTRANSFERASE"/>
    <property type="match status" value="1"/>
</dbReference>
<feature type="domain" description="Phospholipid/glycerol acyltransferase" evidence="3">
    <location>
        <begin position="3"/>
        <end position="51"/>
    </location>
</feature>
<sequence length="110" mass="12031">MRKVLGKLKNGEGVCLFPEGTRTYDGKIAPLKPGLGLLCRRGGAAVVPVVIDGAFECWPRHKKIFSPGLISVCYGKAISAEQAKNMGDKKLAEVLTDTMREMQTEIRIKQ</sequence>
<dbReference type="Pfam" id="PF01553">
    <property type="entry name" value="Acyltransferase"/>
    <property type="match status" value="1"/>
</dbReference>
<name>X0WHS3_9ZZZZ</name>
<reference evidence="4" key="1">
    <citation type="journal article" date="2014" name="Front. Microbiol.">
        <title>High frequency of phylogenetically diverse reductive dehalogenase-homologous genes in deep subseafloor sedimentary metagenomes.</title>
        <authorList>
            <person name="Kawai M."/>
            <person name="Futagami T."/>
            <person name="Toyoda A."/>
            <person name="Takaki Y."/>
            <person name="Nishi S."/>
            <person name="Hori S."/>
            <person name="Arai W."/>
            <person name="Tsubouchi T."/>
            <person name="Morono Y."/>
            <person name="Uchiyama I."/>
            <person name="Ito T."/>
            <person name="Fujiyama A."/>
            <person name="Inagaki F."/>
            <person name="Takami H."/>
        </authorList>
    </citation>
    <scope>NUCLEOTIDE SEQUENCE</scope>
    <source>
        <strain evidence="4">Expedition CK06-06</strain>
    </source>
</reference>
<dbReference type="InterPro" id="IPR002123">
    <property type="entry name" value="Plipid/glycerol_acylTrfase"/>
</dbReference>
<dbReference type="GO" id="GO:0006654">
    <property type="term" value="P:phosphatidic acid biosynthetic process"/>
    <property type="evidence" value="ECO:0007669"/>
    <property type="project" value="TreeGrafter"/>
</dbReference>
<dbReference type="SUPFAM" id="SSF69593">
    <property type="entry name" value="Glycerol-3-phosphate (1)-acyltransferase"/>
    <property type="match status" value="1"/>
</dbReference>
<dbReference type="PANTHER" id="PTHR10434">
    <property type="entry name" value="1-ACYL-SN-GLYCEROL-3-PHOSPHATE ACYLTRANSFERASE"/>
    <property type="match status" value="1"/>
</dbReference>
<dbReference type="CDD" id="cd07989">
    <property type="entry name" value="LPLAT_AGPAT-like"/>
    <property type="match status" value="1"/>
</dbReference>
<evidence type="ECO:0000256" key="2">
    <source>
        <dbReference type="ARBA" id="ARBA00023315"/>
    </source>
</evidence>
<accession>X0WHS3</accession>
<dbReference type="EMBL" id="BARS01049207">
    <property type="protein sequence ID" value="GAG30484.1"/>
    <property type="molecule type" value="Genomic_DNA"/>
</dbReference>
<keyword evidence="1" id="KW-0808">Transferase</keyword>
<comment type="caution">
    <text evidence="4">The sequence shown here is derived from an EMBL/GenBank/DDBJ whole genome shotgun (WGS) entry which is preliminary data.</text>
</comment>
<feature type="non-terminal residue" evidence="4">
    <location>
        <position position="110"/>
    </location>
</feature>